<dbReference type="InterPro" id="IPR004089">
    <property type="entry name" value="MCPsignal_dom"/>
</dbReference>
<dbReference type="GO" id="GO:0004888">
    <property type="term" value="F:transmembrane signaling receptor activity"/>
    <property type="evidence" value="ECO:0007669"/>
    <property type="project" value="InterPro"/>
</dbReference>
<dbReference type="GO" id="GO:0007165">
    <property type="term" value="P:signal transduction"/>
    <property type="evidence" value="ECO:0007669"/>
    <property type="project" value="UniProtKB-KW"/>
</dbReference>
<dbReference type="RefSeq" id="WP_183385970.1">
    <property type="nucleotide sequence ID" value="NZ_JACHXM010000001.1"/>
</dbReference>
<dbReference type="Gene3D" id="3.30.450.20">
    <property type="entry name" value="PAS domain"/>
    <property type="match status" value="1"/>
</dbReference>
<name>A0A7W5G451_9GAMM</name>
<keyword evidence="7" id="KW-1185">Reference proteome</keyword>
<organism evidence="6 7">
    <name type="scientific">Halomonas organivorans</name>
    <dbReference type="NCBI Taxonomy" id="257772"/>
    <lineage>
        <taxon>Bacteria</taxon>
        <taxon>Pseudomonadati</taxon>
        <taxon>Pseudomonadota</taxon>
        <taxon>Gammaproteobacteria</taxon>
        <taxon>Oceanospirillales</taxon>
        <taxon>Halomonadaceae</taxon>
        <taxon>Halomonas</taxon>
    </lineage>
</organism>
<dbReference type="PROSITE" id="PS50111">
    <property type="entry name" value="CHEMOTAXIS_TRANSDUC_2"/>
    <property type="match status" value="1"/>
</dbReference>
<evidence type="ECO:0000313" key="7">
    <source>
        <dbReference type="Proteomes" id="UP000525987"/>
    </source>
</evidence>
<dbReference type="PANTHER" id="PTHR43531">
    <property type="entry name" value="PROTEIN ICFG"/>
    <property type="match status" value="1"/>
</dbReference>
<accession>A0A7W5G451</accession>
<dbReference type="GO" id="GO:0006935">
    <property type="term" value="P:chemotaxis"/>
    <property type="evidence" value="ECO:0007669"/>
    <property type="project" value="UniProtKB-KW"/>
</dbReference>
<keyword evidence="1" id="KW-0145">Chemotaxis</keyword>
<keyword evidence="2 4" id="KW-0807">Transducer</keyword>
<dbReference type="GO" id="GO:0005886">
    <property type="term" value="C:plasma membrane"/>
    <property type="evidence" value="ECO:0007669"/>
    <property type="project" value="TreeGrafter"/>
</dbReference>
<evidence type="ECO:0000256" key="2">
    <source>
        <dbReference type="ARBA" id="ARBA00023224"/>
    </source>
</evidence>
<proteinExistence type="inferred from homology"/>
<dbReference type="InterPro" id="IPR051310">
    <property type="entry name" value="MCP_chemotaxis"/>
</dbReference>
<comment type="caution">
    <text evidence="6">The sequence shown here is derived from an EMBL/GenBank/DDBJ whole genome shotgun (WGS) entry which is preliminary data.</text>
</comment>
<dbReference type="Proteomes" id="UP000525987">
    <property type="component" value="Unassembled WGS sequence"/>
</dbReference>
<gene>
    <name evidence="6" type="ORF">FHR96_000411</name>
</gene>
<evidence type="ECO:0000313" key="6">
    <source>
        <dbReference type="EMBL" id="MBB3139565.1"/>
    </source>
</evidence>
<evidence type="ECO:0000256" key="4">
    <source>
        <dbReference type="PROSITE-ProRule" id="PRU00284"/>
    </source>
</evidence>
<evidence type="ECO:0000256" key="3">
    <source>
        <dbReference type="ARBA" id="ARBA00029447"/>
    </source>
</evidence>
<dbReference type="PANTHER" id="PTHR43531:SF11">
    <property type="entry name" value="METHYL-ACCEPTING CHEMOTAXIS PROTEIN 3"/>
    <property type="match status" value="1"/>
</dbReference>
<feature type="domain" description="Methyl-accepting transducer" evidence="5">
    <location>
        <begin position="21"/>
        <end position="87"/>
    </location>
</feature>
<dbReference type="AlphaFoldDB" id="A0A7W5G451"/>
<evidence type="ECO:0000256" key="1">
    <source>
        <dbReference type="ARBA" id="ARBA00022500"/>
    </source>
</evidence>
<dbReference type="SUPFAM" id="SSF58104">
    <property type="entry name" value="Methyl-accepting chemotaxis protein (MCP) signaling domain"/>
    <property type="match status" value="1"/>
</dbReference>
<dbReference type="Gene3D" id="6.10.250.3200">
    <property type="match status" value="1"/>
</dbReference>
<sequence length="365" mass="40298">MQENRILDLAYGMSDATRDKIGRIESITRQTEILALNARIEAARAGAAGAAFGVVAEQMGEVSSDIQRIARTFRDEVARQTAELEEAGTAMVDDFRGQRLTDLALNAVEIIDRNLFERSCDVRWWATDSAVVEAAEAPDDAARQAHASDRLATILRSYTVYLDLWIADRDGRVISTGRPGRYPEAIGADVSRDDWFRRALHTRSGDDFIVADIERNRSLEDAAVATYATAIREGGREDGAVIGVLGIFFDWAPQSMDVVQGVGLSEEERERCRVMLVDARHGIIADSRDEAALGETYEFAPEGRGRGYDLEAGRLVAFAETPGYETYEGLGWYGVIEYRREAEPRHDRADGKRASAVRDLAAVAS</sequence>
<comment type="similarity">
    <text evidence="3">Belongs to the methyl-accepting chemotaxis (MCP) protein family.</text>
</comment>
<dbReference type="EMBL" id="JACHXM010000001">
    <property type="protein sequence ID" value="MBB3139565.1"/>
    <property type="molecule type" value="Genomic_DNA"/>
</dbReference>
<reference evidence="6 7" key="1">
    <citation type="submission" date="2020-08" db="EMBL/GenBank/DDBJ databases">
        <title>Genomic Encyclopedia of Type Strains, Phase III (KMG-III): the genomes of soil and plant-associated and newly described type strains.</title>
        <authorList>
            <person name="Whitman W."/>
        </authorList>
    </citation>
    <scope>NUCLEOTIDE SEQUENCE [LARGE SCALE GENOMIC DNA]</scope>
    <source>
        <strain evidence="6 7">CECT 5995</strain>
    </source>
</reference>
<dbReference type="InterPro" id="IPR004090">
    <property type="entry name" value="Chemotax_Me-accpt_rcpt"/>
</dbReference>
<evidence type="ECO:0000259" key="5">
    <source>
        <dbReference type="PROSITE" id="PS50111"/>
    </source>
</evidence>
<dbReference type="Pfam" id="PF00015">
    <property type="entry name" value="MCPsignal"/>
    <property type="match status" value="1"/>
</dbReference>
<dbReference type="PRINTS" id="PR00260">
    <property type="entry name" value="CHEMTRNSDUCR"/>
</dbReference>
<protein>
    <recommendedName>
        <fullName evidence="5">Methyl-accepting transducer domain-containing protein</fullName>
    </recommendedName>
</protein>